<feature type="active site" description="Proton donor" evidence="6">
    <location>
        <position position="21"/>
    </location>
</feature>
<evidence type="ECO:0000256" key="4">
    <source>
        <dbReference type="ARBA" id="ARBA00069197"/>
    </source>
</evidence>
<dbReference type="EMBL" id="JH668251">
    <property type="protein sequence ID" value="EIM19427.1"/>
    <property type="molecule type" value="Genomic_DNA"/>
</dbReference>
<feature type="binding site" evidence="7">
    <location>
        <position position="214"/>
    </location>
    <ligand>
        <name>substrate</name>
    </ligand>
</feature>
<dbReference type="OMA" id="AGLDFHI"/>
<dbReference type="InterPro" id="IPR023214">
    <property type="entry name" value="HAD_sf"/>
</dbReference>
<keyword evidence="8" id="KW-0479">Metal-binding</keyword>
<comment type="cofactor">
    <cofactor evidence="8">
        <name>Mg(2+)</name>
        <dbReference type="ChEBI" id="CHEBI:18420"/>
    </cofactor>
    <text evidence="8">Divalent metal ions. Mg(2+) is the most effective.</text>
</comment>
<dbReference type="STRING" id="671144.I4Y635"/>
<evidence type="ECO:0000256" key="3">
    <source>
        <dbReference type="ARBA" id="ARBA00066659"/>
    </source>
</evidence>
<dbReference type="GeneID" id="18472215"/>
<dbReference type="GO" id="GO:0004035">
    <property type="term" value="F:alkaline phosphatase activity"/>
    <property type="evidence" value="ECO:0007669"/>
    <property type="project" value="UniProtKB-ARBA"/>
</dbReference>
<dbReference type="HOGENOM" id="CLU_043473_0_0_1"/>
<dbReference type="KEGG" id="wse:WALSEDRAFT_41436"/>
<accession>I4Y635</accession>
<evidence type="ECO:0000256" key="1">
    <source>
        <dbReference type="ARBA" id="ARBA00022801"/>
    </source>
</evidence>
<proteinExistence type="predicted"/>
<evidence type="ECO:0000256" key="2">
    <source>
        <dbReference type="ARBA" id="ARBA00050247"/>
    </source>
</evidence>
<evidence type="ECO:0000313" key="10">
    <source>
        <dbReference type="Proteomes" id="UP000005242"/>
    </source>
</evidence>
<dbReference type="SUPFAM" id="SSF56784">
    <property type="entry name" value="HAD-like"/>
    <property type="match status" value="1"/>
</dbReference>
<protein>
    <recommendedName>
        <fullName evidence="4 5">4-nitrophenylphosphatase</fullName>
        <shortName evidence="5">PNPPase</shortName>
        <ecNumber evidence="3 5">3.1.3.41</ecNumber>
    </recommendedName>
</protein>
<dbReference type="OrthoDB" id="413953at2759"/>
<sequence length="286" mass="31990">MSTIGFEELINKYTTVLFDCDGVLWRGNELIPGSKEFIDHLRKHNKRLIFVTNNASQSREQYRTKFQKFGLDVSTDEIYGSAYAATVYLKYKLKSKKAFVIGMSGLEHELDTEGIEHIGGTSEEYNKLTTDIDFKGIKDSIDPSVDTVLCGMDLMLNYSKLSHAFSYLENKNVNFVLTNDDSTFPQSAGIFPGSGSLSAPLILASGRTPTVVGKPNKEMLDCILDKNHLNNEETLMIGDRLNTDIKFGQEGGLDTLLVLSGVSKREDIEKENIYPKYILNSLDDLN</sequence>
<dbReference type="InParanoid" id="I4Y635"/>
<dbReference type="Gene3D" id="3.40.50.1000">
    <property type="entry name" value="HAD superfamily/HAD-like"/>
    <property type="match status" value="2"/>
</dbReference>
<dbReference type="EC" id="3.1.3.41" evidence="3 5"/>
<dbReference type="Pfam" id="PF13344">
    <property type="entry name" value="Hydrolase_6"/>
    <property type="match status" value="1"/>
</dbReference>
<keyword evidence="10" id="KW-1185">Reference proteome</keyword>
<dbReference type="InterPro" id="IPR006349">
    <property type="entry name" value="PGP_euk"/>
</dbReference>
<comment type="catalytic activity">
    <reaction evidence="2 5">
        <text>4-nitrophenyl phosphate + H2O = 4-nitrophenol + phosphate + H(+)</text>
        <dbReference type="Rhea" id="RHEA:21664"/>
        <dbReference type="ChEBI" id="CHEBI:15377"/>
        <dbReference type="ChEBI" id="CHEBI:15378"/>
        <dbReference type="ChEBI" id="CHEBI:43474"/>
        <dbReference type="ChEBI" id="CHEBI:57917"/>
        <dbReference type="ChEBI" id="CHEBI:61146"/>
        <dbReference type="EC" id="3.1.3.41"/>
    </reaction>
</comment>
<dbReference type="AlphaFoldDB" id="I4Y635"/>
<feature type="binding site" evidence="8">
    <location>
        <position position="19"/>
    </location>
    <ligand>
        <name>Mg(2+)</name>
        <dbReference type="ChEBI" id="CHEBI:18420"/>
    </ligand>
</feature>
<reference evidence="9 10" key="1">
    <citation type="journal article" date="2012" name="Fungal Genet. Biol.">
        <title>The genome of the xerotolerant mold Wallemia sebi reveals adaptations to osmotic stress and suggests cryptic sexual reproduction.</title>
        <authorList>
            <person name="Padamsee M."/>
            <person name="Kumar T.K.A."/>
            <person name="Riley R."/>
            <person name="Binder M."/>
            <person name="Boyd A."/>
            <person name="Calvo A.M."/>
            <person name="Furukawa K."/>
            <person name="Hesse C."/>
            <person name="Hohmann S."/>
            <person name="James T.Y."/>
            <person name="LaButti K."/>
            <person name="Lapidus A."/>
            <person name="Lindquist E."/>
            <person name="Lucas S."/>
            <person name="Miller K."/>
            <person name="Shantappa S."/>
            <person name="Grigoriev I.V."/>
            <person name="Hibbett D.S."/>
            <person name="McLaughlin D.J."/>
            <person name="Spatafora J.W."/>
            <person name="Aime M.C."/>
        </authorList>
    </citation>
    <scope>NUCLEOTIDE SEQUENCE [LARGE SCALE GENOMIC DNA]</scope>
    <source>
        <strain evidence="10">ATCC MYA-4683 / CBS 633.66</strain>
    </source>
</reference>
<dbReference type="eggNOG" id="KOG2882">
    <property type="taxonomic scope" value="Eukaryota"/>
</dbReference>
<evidence type="ECO:0000256" key="8">
    <source>
        <dbReference type="PIRSR" id="PIRSR000915-3"/>
    </source>
</evidence>
<dbReference type="NCBIfam" id="TIGR01452">
    <property type="entry name" value="PGP_euk"/>
    <property type="match status" value="1"/>
</dbReference>
<evidence type="ECO:0000256" key="6">
    <source>
        <dbReference type="PIRSR" id="PIRSR000915-1"/>
    </source>
</evidence>
<feature type="binding site" evidence="8">
    <location>
        <position position="21"/>
    </location>
    <ligand>
        <name>Mg(2+)</name>
        <dbReference type="ChEBI" id="CHEBI:18420"/>
    </ligand>
</feature>
<dbReference type="Proteomes" id="UP000005242">
    <property type="component" value="Unassembled WGS sequence"/>
</dbReference>
<dbReference type="FunCoup" id="I4Y635">
    <property type="interactions" value="26"/>
</dbReference>
<keyword evidence="8" id="KW-0460">Magnesium</keyword>
<dbReference type="Pfam" id="PF13242">
    <property type="entry name" value="Hydrolase_like"/>
    <property type="match status" value="1"/>
</dbReference>
<dbReference type="NCBIfam" id="TIGR01460">
    <property type="entry name" value="HAD-SF-IIA"/>
    <property type="match status" value="1"/>
</dbReference>
<dbReference type="GO" id="GO:0005737">
    <property type="term" value="C:cytoplasm"/>
    <property type="evidence" value="ECO:0007669"/>
    <property type="project" value="TreeGrafter"/>
</dbReference>
<dbReference type="PANTHER" id="PTHR19288:SF46">
    <property type="entry name" value="HALOACID DEHALOGENASE-LIKE HYDROLASE DOMAIN-CONTAINING PROTEIN 2"/>
    <property type="match status" value="1"/>
</dbReference>
<dbReference type="RefSeq" id="XP_006960577.1">
    <property type="nucleotide sequence ID" value="XM_006960515.1"/>
</dbReference>
<keyword evidence="1 5" id="KW-0378">Hydrolase</keyword>
<dbReference type="GO" id="GO:0008967">
    <property type="term" value="F:phosphoglycolate phosphatase activity"/>
    <property type="evidence" value="ECO:0007669"/>
    <property type="project" value="TreeGrafter"/>
</dbReference>
<evidence type="ECO:0000256" key="5">
    <source>
        <dbReference type="PIRNR" id="PIRNR000915"/>
    </source>
</evidence>
<dbReference type="InterPro" id="IPR036412">
    <property type="entry name" value="HAD-like_sf"/>
</dbReference>
<dbReference type="PIRSF" id="PIRSF000915">
    <property type="entry name" value="PGP-type_phosphatase"/>
    <property type="match status" value="1"/>
</dbReference>
<gene>
    <name evidence="9" type="ORF">WALSEDRAFT_41436</name>
</gene>
<name>I4Y635_WALMC</name>
<organism evidence="9 10">
    <name type="scientific">Wallemia mellicola (strain ATCC MYA-4683 / CBS 633.66)</name>
    <name type="common">Wallemia sebi (CBS 633.66)</name>
    <dbReference type="NCBI Taxonomy" id="671144"/>
    <lineage>
        <taxon>Eukaryota</taxon>
        <taxon>Fungi</taxon>
        <taxon>Dikarya</taxon>
        <taxon>Basidiomycota</taxon>
        <taxon>Wallemiomycotina</taxon>
        <taxon>Wallemiomycetes</taxon>
        <taxon>Wallemiales</taxon>
        <taxon>Wallemiaceae</taxon>
        <taxon>Wallemia</taxon>
    </lineage>
</organism>
<dbReference type="InterPro" id="IPR006357">
    <property type="entry name" value="HAD-SF_hydro_IIA"/>
</dbReference>
<feature type="binding site" evidence="8">
    <location>
        <position position="239"/>
    </location>
    <ligand>
        <name>Mg(2+)</name>
        <dbReference type="ChEBI" id="CHEBI:18420"/>
    </ligand>
</feature>
<dbReference type="GO" id="GO:0046872">
    <property type="term" value="F:metal ion binding"/>
    <property type="evidence" value="ECO:0007669"/>
    <property type="project" value="UniProtKB-KW"/>
</dbReference>
<evidence type="ECO:0000256" key="7">
    <source>
        <dbReference type="PIRSR" id="PIRSR000915-2"/>
    </source>
</evidence>
<dbReference type="FunFam" id="3.40.50.1000:FF:000039">
    <property type="entry name" value="Phosphoglycolate phosphatase"/>
    <property type="match status" value="1"/>
</dbReference>
<evidence type="ECO:0000313" key="9">
    <source>
        <dbReference type="EMBL" id="EIM19427.1"/>
    </source>
</evidence>
<feature type="active site" description="Nucleophile" evidence="6">
    <location>
        <position position="19"/>
    </location>
</feature>
<dbReference type="PANTHER" id="PTHR19288">
    <property type="entry name" value="4-NITROPHENYLPHOSPHATASE-RELATED"/>
    <property type="match status" value="1"/>
</dbReference>